<comment type="caution">
    <text evidence="5">The sequence shown here is derived from an EMBL/GenBank/DDBJ whole genome shotgun (WGS) entry which is preliminary data.</text>
</comment>
<feature type="repeat" description="WD" evidence="3">
    <location>
        <begin position="494"/>
        <end position="530"/>
    </location>
</feature>
<dbReference type="SUPFAM" id="SSF50998">
    <property type="entry name" value="Quinoprotein alcohol dehydrogenase-like"/>
    <property type="match status" value="1"/>
</dbReference>
<accession>A0A7W3VRE9</accession>
<reference evidence="5 6" key="1">
    <citation type="submission" date="2020-08" db="EMBL/GenBank/DDBJ databases">
        <title>Amycolatopsis sp. nov. DR6-1 isolated from Dendrobium heterocarpum.</title>
        <authorList>
            <person name="Tedsree N."/>
            <person name="Kuncharoen N."/>
            <person name="Likhitwitayawuid K."/>
            <person name="Tanasupawat S."/>
        </authorList>
    </citation>
    <scope>NUCLEOTIDE SEQUENCE [LARGE SCALE GENOMIC DNA]</scope>
    <source>
        <strain evidence="5 6">DR6-1</strain>
    </source>
</reference>
<dbReference type="PROSITE" id="PS00678">
    <property type="entry name" value="WD_REPEATS_1"/>
    <property type="match status" value="1"/>
</dbReference>
<dbReference type="InterPro" id="IPR020472">
    <property type="entry name" value="WD40_PAC1"/>
</dbReference>
<gene>
    <name evidence="5" type="ORF">H4281_01180</name>
</gene>
<feature type="repeat" description="WD" evidence="3">
    <location>
        <begin position="392"/>
        <end position="413"/>
    </location>
</feature>
<organism evidence="5 6">
    <name type="scientific">Amycolatopsis dendrobii</name>
    <dbReference type="NCBI Taxonomy" id="2760662"/>
    <lineage>
        <taxon>Bacteria</taxon>
        <taxon>Bacillati</taxon>
        <taxon>Actinomycetota</taxon>
        <taxon>Actinomycetes</taxon>
        <taxon>Pseudonocardiales</taxon>
        <taxon>Pseudonocardiaceae</taxon>
        <taxon>Amycolatopsis</taxon>
    </lineage>
</organism>
<dbReference type="SUPFAM" id="SSF50978">
    <property type="entry name" value="WD40 repeat-like"/>
    <property type="match status" value="2"/>
</dbReference>
<dbReference type="Pfam" id="PF00400">
    <property type="entry name" value="WD40"/>
    <property type="match status" value="2"/>
</dbReference>
<name>A0A7W3VRE9_9PSEU</name>
<proteinExistence type="predicted"/>
<dbReference type="InterPro" id="IPR001680">
    <property type="entry name" value="WD40_rpt"/>
</dbReference>
<dbReference type="SUPFAM" id="SSF46785">
    <property type="entry name" value="Winged helix' DNA-binding domain"/>
    <property type="match status" value="1"/>
</dbReference>
<evidence type="ECO:0000256" key="1">
    <source>
        <dbReference type="ARBA" id="ARBA00022574"/>
    </source>
</evidence>
<dbReference type="InterPro" id="IPR015943">
    <property type="entry name" value="WD40/YVTN_repeat-like_dom_sf"/>
</dbReference>
<sequence>MTEAEARGPAAALVYERLLASITEGGSRRWDLASPYLLRHAPEHALEAGELAELLQDAEYLVHGAPGSVQTFGAILETRVPTETMPIYRSSLARHLHSEPEQRRQILAVDAIRHRSGRIGSRLYNPPLLPPVGWQCRWATAGNISLALKASLVGHDGPIRAIATGFVEETPIAVTAGDDGAACVWNLFVGVLHRRLRGHRRPLTSVAVGGPASSPLAITADTGGTVCCWELRTGKKRYRHAGAAAVGCLLVDAVDEKHLAISGDADGAVRLWDLVGGTPLEAVRAGGPVTRLISGGADDAPVAVAVTAAGSVVVVDLIARRAIAGFGTAASPVSAAECAFVREEPVVVTTHEDGTGHVWRLSDGALTATLTGRPGCLEVLSVIETGLETVAVTGGEDGVLRLWNLADGKLLGRMTGRHRERITAVAWHVVRAHRSPRSARPNEPDLVRLRPQTDWWRRKAEILGELAGHVVLSGSADETVQSWSASNCRPLRTFFAHTGGVADIKVTELWGEPIAVSGSEDGTASLWDLEHWRTQAEGARHPQRVDAVAVRRVGGQTVIATACGDSVLRLFTAADGKQIGHYTVGTGTVVAVGLGGTRDGAVAVTATSDGTVAARLVSTGKALWKRRMPASALEVGGSGRSATVAALHDGRITILSLRSGRVLPNAVGDGPDLPAVTAVAFGLIGRRAVLAAGTADRMAVVFDLATGSALHALGPLDSDLVHVAMTTTPGPSLLATQQADGVIKVWDAAAAEAVLTIPSSAGVASRLLFGTTAGRPVVIAAGSQNSACVWDARTGGAEAVLFVPAEVLAASAADNALVVGFGRELGLFTPVDDPGLHDESAGKPEAEPVRRKKRKRSVAESAVLVALARYGTQDIHELRRRLRKPPSTNALRGTLRKLCEQGYVERIRLDEESSPRVSYYDLLPEGSAAAERLIGHAAIRPRPGQGSKGRG</sequence>
<protein>
    <submittedName>
        <fullName evidence="5">PQQ-binding-like beta-propeller repeat protein</fullName>
    </submittedName>
</protein>
<dbReference type="InterPro" id="IPR011047">
    <property type="entry name" value="Quinoprotein_ADH-like_sf"/>
</dbReference>
<dbReference type="EMBL" id="JACGZW010000001">
    <property type="protein sequence ID" value="MBB1151735.1"/>
    <property type="molecule type" value="Genomic_DNA"/>
</dbReference>
<dbReference type="Gene3D" id="1.10.10.10">
    <property type="entry name" value="Winged helix-like DNA-binding domain superfamily/Winged helix DNA-binding domain"/>
    <property type="match status" value="1"/>
</dbReference>
<feature type="repeat" description="WD" evidence="3">
    <location>
        <begin position="261"/>
        <end position="282"/>
    </location>
</feature>
<dbReference type="PANTHER" id="PTHR44019">
    <property type="entry name" value="WD REPEAT-CONTAINING PROTEIN 55"/>
    <property type="match status" value="1"/>
</dbReference>
<evidence type="ECO:0000313" key="5">
    <source>
        <dbReference type="EMBL" id="MBB1151735.1"/>
    </source>
</evidence>
<dbReference type="InterPro" id="IPR036388">
    <property type="entry name" value="WH-like_DNA-bd_sf"/>
</dbReference>
<keyword evidence="2" id="KW-0677">Repeat</keyword>
<dbReference type="InterPro" id="IPR050505">
    <property type="entry name" value="WDR55/POC1"/>
</dbReference>
<dbReference type="Gene3D" id="2.130.10.10">
    <property type="entry name" value="YVTN repeat-like/Quinoprotein amine dehydrogenase"/>
    <property type="match status" value="4"/>
</dbReference>
<dbReference type="Proteomes" id="UP000526734">
    <property type="component" value="Unassembled WGS sequence"/>
</dbReference>
<evidence type="ECO:0000313" key="6">
    <source>
        <dbReference type="Proteomes" id="UP000526734"/>
    </source>
</evidence>
<dbReference type="SMART" id="SM00320">
    <property type="entry name" value="WD40"/>
    <property type="match status" value="10"/>
</dbReference>
<dbReference type="InterPro" id="IPR019775">
    <property type="entry name" value="WD40_repeat_CS"/>
</dbReference>
<feature type="compositionally biased region" description="Basic and acidic residues" evidence="4">
    <location>
        <begin position="834"/>
        <end position="849"/>
    </location>
</feature>
<evidence type="ECO:0000256" key="2">
    <source>
        <dbReference type="ARBA" id="ARBA00022737"/>
    </source>
</evidence>
<feature type="region of interest" description="Disordered" evidence="4">
    <location>
        <begin position="833"/>
        <end position="854"/>
    </location>
</feature>
<dbReference type="InterPro" id="IPR036390">
    <property type="entry name" value="WH_DNA-bd_sf"/>
</dbReference>
<evidence type="ECO:0000256" key="4">
    <source>
        <dbReference type="SAM" id="MobiDB-lite"/>
    </source>
</evidence>
<dbReference type="InterPro" id="IPR036322">
    <property type="entry name" value="WD40_repeat_dom_sf"/>
</dbReference>
<keyword evidence="1 3" id="KW-0853">WD repeat</keyword>
<feature type="repeat" description="WD" evidence="3">
    <location>
        <begin position="724"/>
        <end position="756"/>
    </location>
</feature>
<dbReference type="PANTHER" id="PTHR44019:SF8">
    <property type="entry name" value="POC1 CENTRIOLAR PROTEIN HOMOLOG"/>
    <property type="match status" value="1"/>
</dbReference>
<evidence type="ECO:0000256" key="3">
    <source>
        <dbReference type="PROSITE-ProRule" id="PRU00221"/>
    </source>
</evidence>
<dbReference type="PRINTS" id="PR00320">
    <property type="entry name" value="GPROTEINBRPT"/>
</dbReference>
<dbReference type="PROSITE" id="PS50082">
    <property type="entry name" value="WD_REPEATS_2"/>
    <property type="match status" value="4"/>
</dbReference>
<keyword evidence="6" id="KW-1185">Reference proteome</keyword>
<dbReference type="GO" id="GO:0005829">
    <property type="term" value="C:cytosol"/>
    <property type="evidence" value="ECO:0007669"/>
    <property type="project" value="UniProtKB-ARBA"/>
</dbReference>
<dbReference type="RefSeq" id="WP_182888977.1">
    <property type="nucleotide sequence ID" value="NZ_JACGZW010000001.1"/>
</dbReference>
<dbReference type="AlphaFoldDB" id="A0A7W3VRE9"/>